<protein>
    <recommendedName>
        <fullName evidence="3">histidine kinase</fullName>
        <ecNumber evidence="3">2.7.13.3</ecNumber>
    </recommendedName>
</protein>
<feature type="domain" description="HAMP" evidence="12">
    <location>
        <begin position="210"/>
        <end position="262"/>
    </location>
</feature>
<evidence type="ECO:0000259" key="11">
    <source>
        <dbReference type="PROSITE" id="PS50109"/>
    </source>
</evidence>
<dbReference type="InterPro" id="IPR036890">
    <property type="entry name" value="HATPase_C_sf"/>
</dbReference>
<dbReference type="Pfam" id="PF00672">
    <property type="entry name" value="HAMP"/>
    <property type="match status" value="1"/>
</dbReference>
<evidence type="ECO:0000313" key="14">
    <source>
        <dbReference type="Proteomes" id="UP000199623"/>
    </source>
</evidence>
<dbReference type="EC" id="2.7.13.3" evidence="3"/>
<dbReference type="InterPro" id="IPR003661">
    <property type="entry name" value="HisK_dim/P_dom"/>
</dbReference>
<organism evidence="13 14">
    <name type="scientific">Lentzea fradiae</name>
    <dbReference type="NCBI Taxonomy" id="200378"/>
    <lineage>
        <taxon>Bacteria</taxon>
        <taxon>Bacillati</taxon>
        <taxon>Actinomycetota</taxon>
        <taxon>Actinomycetes</taxon>
        <taxon>Pseudonocardiales</taxon>
        <taxon>Pseudonocardiaceae</taxon>
        <taxon>Lentzea</taxon>
    </lineage>
</organism>
<dbReference type="SUPFAM" id="SSF158472">
    <property type="entry name" value="HAMP domain-like"/>
    <property type="match status" value="1"/>
</dbReference>
<dbReference type="PANTHER" id="PTHR43304">
    <property type="entry name" value="PHYTOCHROME-LIKE PROTEIN CPH1"/>
    <property type="match status" value="1"/>
</dbReference>
<keyword evidence="8 10" id="KW-1133">Transmembrane helix</keyword>
<dbReference type="CDD" id="cd06225">
    <property type="entry name" value="HAMP"/>
    <property type="match status" value="1"/>
</dbReference>
<dbReference type="GO" id="GO:0000155">
    <property type="term" value="F:phosphorelay sensor kinase activity"/>
    <property type="evidence" value="ECO:0007669"/>
    <property type="project" value="InterPro"/>
</dbReference>
<accession>A0A1G7UJC6</accession>
<dbReference type="InterPro" id="IPR004358">
    <property type="entry name" value="Sig_transdc_His_kin-like_C"/>
</dbReference>
<comment type="subcellular location">
    <subcellularLocation>
        <location evidence="2">Cell membrane</location>
    </subcellularLocation>
</comment>
<dbReference type="SMART" id="SM00304">
    <property type="entry name" value="HAMP"/>
    <property type="match status" value="1"/>
</dbReference>
<dbReference type="RefSeq" id="WP_342713682.1">
    <property type="nucleotide sequence ID" value="NZ_FNCC01000008.1"/>
</dbReference>
<keyword evidence="7" id="KW-0418">Kinase</keyword>
<dbReference type="GO" id="GO:0005886">
    <property type="term" value="C:plasma membrane"/>
    <property type="evidence" value="ECO:0007669"/>
    <property type="project" value="UniProtKB-SubCell"/>
</dbReference>
<dbReference type="PANTHER" id="PTHR43304:SF1">
    <property type="entry name" value="PAC DOMAIN-CONTAINING PROTEIN"/>
    <property type="match status" value="1"/>
</dbReference>
<keyword evidence="6 10" id="KW-0812">Transmembrane</keyword>
<dbReference type="InterPro" id="IPR003594">
    <property type="entry name" value="HATPase_dom"/>
</dbReference>
<dbReference type="PRINTS" id="PR00344">
    <property type="entry name" value="BCTRLSENSOR"/>
</dbReference>
<evidence type="ECO:0000256" key="10">
    <source>
        <dbReference type="SAM" id="Phobius"/>
    </source>
</evidence>
<evidence type="ECO:0000313" key="13">
    <source>
        <dbReference type="EMBL" id="SDG47662.1"/>
    </source>
</evidence>
<evidence type="ECO:0000256" key="7">
    <source>
        <dbReference type="ARBA" id="ARBA00022777"/>
    </source>
</evidence>
<dbReference type="SUPFAM" id="SSF55874">
    <property type="entry name" value="ATPase domain of HSP90 chaperone/DNA topoisomerase II/histidine kinase"/>
    <property type="match status" value="1"/>
</dbReference>
<evidence type="ECO:0000256" key="1">
    <source>
        <dbReference type="ARBA" id="ARBA00000085"/>
    </source>
</evidence>
<evidence type="ECO:0000256" key="9">
    <source>
        <dbReference type="ARBA" id="ARBA00023012"/>
    </source>
</evidence>
<reference evidence="14" key="1">
    <citation type="submission" date="2016-10" db="EMBL/GenBank/DDBJ databases">
        <authorList>
            <person name="Varghese N."/>
            <person name="Submissions S."/>
        </authorList>
    </citation>
    <scope>NUCLEOTIDE SEQUENCE [LARGE SCALE GENOMIC DNA]</scope>
    <source>
        <strain evidence="14">CGMCC 4.3506</strain>
    </source>
</reference>
<name>A0A1G7UJC6_9PSEU</name>
<dbReference type="SMART" id="SM00387">
    <property type="entry name" value="HATPase_c"/>
    <property type="match status" value="1"/>
</dbReference>
<dbReference type="InterPro" id="IPR005467">
    <property type="entry name" value="His_kinase_dom"/>
</dbReference>
<dbReference type="InterPro" id="IPR036097">
    <property type="entry name" value="HisK_dim/P_sf"/>
</dbReference>
<gene>
    <name evidence="13" type="ORF">SAMN05216553_108249</name>
</gene>
<dbReference type="EMBL" id="FNCC01000008">
    <property type="protein sequence ID" value="SDG47662.1"/>
    <property type="molecule type" value="Genomic_DNA"/>
</dbReference>
<dbReference type="PROSITE" id="PS50109">
    <property type="entry name" value="HIS_KIN"/>
    <property type="match status" value="1"/>
</dbReference>
<keyword evidence="5" id="KW-0808">Transferase</keyword>
<dbReference type="AlphaFoldDB" id="A0A1G7UJC6"/>
<dbReference type="InterPro" id="IPR003660">
    <property type="entry name" value="HAMP_dom"/>
</dbReference>
<keyword evidence="14" id="KW-1185">Reference proteome</keyword>
<evidence type="ECO:0000256" key="3">
    <source>
        <dbReference type="ARBA" id="ARBA00012438"/>
    </source>
</evidence>
<dbReference type="CDD" id="cd00082">
    <property type="entry name" value="HisKA"/>
    <property type="match status" value="1"/>
</dbReference>
<dbReference type="Proteomes" id="UP000199623">
    <property type="component" value="Unassembled WGS sequence"/>
</dbReference>
<evidence type="ECO:0000256" key="2">
    <source>
        <dbReference type="ARBA" id="ARBA00004236"/>
    </source>
</evidence>
<evidence type="ECO:0000256" key="4">
    <source>
        <dbReference type="ARBA" id="ARBA00022553"/>
    </source>
</evidence>
<dbReference type="Gene3D" id="1.10.287.130">
    <property type="match status" value="1"/>
</dbReference>
<dbReference type="PROSITE" id="PS50885">
    <property type="entry name" value="HAMP"/>
    <property type="match status" value="1"/>
</dbReference>
<dbReference type="STRING" id="200378.SAMN05216553_108249"/>
<proteinExistence type="predicted"/>
<keyword evidence="4" id="KW-0597">Phosphoprotein</keyword>
<dbReference type="InterPro" id="IPR052162">
    <property type="entry name" value="Sensor_kinase/Photoreceptor"/>
</dbReference>
<feature type="transmembrane region" description="Helical" evidence="10">
    <location>
        <begin position="186"/>
        <end position="213"/>
    </location>
</feature>
<dbReference type="Gene3D" id="3.30.565.10">
    <property type="entry name" value="Histidine kinase-like ATPase, C-terminal domain"/>
    <property type="match status" value="1"/>
</dbReference>
<dbReference type="SUPFAM" id="SSF47384">
    <property type="entry name" value="Homodimeric domain of signal transducing histidine kinase"/>
    <property type="match status" value="1"/>
</dbReference>
<comment type="catalytic activity">
    <reaction evidence="1">
        <text>ATP + protein L-histidine = ADP + protein N-phospho-L-histidine.</text>
        <dbReference type="EC" id="2.7.13.3"/>
    </reaction>
</comment>
<evidence type="ECO:0000256" key="5">
    <source>
        <dbReference type="ARBA" id="ARBA00022679"/>
    </source>
</evidence>
<keyword evidence="10" id="KW-0472">Membrane</keyword>
<dbReference type="Pfam" id="PF02518">
    <property type="entry name" value="HATPase_c"/>
    <property type="match status" value="1"/>
</dbReference>
<dbReference type="Gene3D" id="6.10.340.10">
    <property type="match status" value="1"/>
</dbReference>
<dbReference type="SMART" id="SM00388">
    <property type="entry name" value="HisKA"/>
    <property type="match status" value="1"/>
</dbReference>
<dbReference type="Pfam" id="PF05227">
    <property type="entry name" value="CHASE3"/>
    <property type="match status" value="1"/>
</dbReference>
<evidence type="ECO:0000259" key="12">
    <source>
        <dbReference type="PROSITE" id="PS50885"/>
    </source>
</evidence>
<sequence>MRTGSGAVPAGPSLRRWSVWISMALVAVLLGATLAVLLAISQLSQARSRLLDVVGPAVVSAQQLGADLVDQENGVRGFVLSGSDDFLKPYQNGLDRQSSARATVAALNTPTVVADLDSLDAALAGWRTEYADPTIAAVRAGAQPPDESVGKERFDAVRVALSALQEELAEERAQGRAGLNDSATSMAVTCIIAMAVVLLAVLGCVAAVLMHVVGPVTRLRQHVAMVAGGDFAHTVTATGPSELRELGRDVDVMRTRIVDELDQAQKRNAALDAATAELRRSNAELEQFAYVASHDLQEPLRKVASFCQLLERRYRGQLDERATQYIDFAVDGAKRMQLLINDLLAFSRVGRHREKHVVVPAAELVEDARRNLAQAVEDAGATIEVGELPEVRGEARLLTAVFQNLLGNAVKFRGEQAPHVRVDAEPGDDDNWVFSVRDNGIGIEEQYAERIFVIFQRLHGKDRYAGTGIGLAMCRKIVEYHGGRIWLDTEVTGGTTIRFTLPRANAEIPAEQD</sequence>
<feature type="domain" description="Histidine kinase" evidence="11">
    <location>
        <begin position="291"/>
        <end position="505"/>
    </location>
</feature>
<evidence type="ECO:0000256" key="6">
    <source>
        <dbReference type="ARBA" id="ARBA00022692"/>
    </source>
</evidence>
<dbReference type="Pfam" id="PF00512">
    <property type="entry name" value="HisKA"/>
    <property type="match status" value="1"/>
</dbReference>
<keyword evidence="9" id="KW-0902">Two-component regulatory system</keyword>
<dbReference type="FunFam" id="3.30.565.10:FF:000006">
    <property type="entry name" value="Sensor histidine kinase WalK"/>
    <property type="match status" value="1"/>
</dbReference>
<evidence type="ECO:0000256" key="8">
    <source>
        <dbReference type="ARBA" id="ARBA00022989"/>
    </source>
</evidence>
<dbReference type="InterPro" id="IPR007891">
    <property type="entry name" value="CHASE3"/>
</dbReference>
<feature type="transmembrane region" description="Helical" evidence="10">
    <location>
        <begin position="20"/>
        <end position="40"/>
    </location>
</feature>